<keyword evidence="2" id="KW-1185">Reference proteome</keyword>
<dbReference type="OrthoDB" id="798795at2"/>
<sequence>MGLIKFIALGAAVGLGVNYLIKKREEDGRSIFDDLTDKAPEWFNKAKEFASEKVELATEKIRSNNG</sequence>
<proteinExistence type="predicted"/>
<evidence type="ECO:0000313" key="2">
    <source>
        <dbReference type="Proteomes" id="UP000264217"/>
    </source>
</evidence>
<reference evidence="1 2" key="1">
    <citation type="submission" date="2018-08" db="EMBL/GenBank/DDBJ databases">
        <title>Mucilaginibacter sp. MYSH2.</title>
        <authorList>
            <person name="Seo T."/>
        </authorList>
    </citation>
    <scope>NUCLEOTIDE SEQUENCE [LARGE SCALE GENOMIC DNA]</scope>
    <source>
        <strain evidence="1 2">MYSH2</strain>
    </source>
</reference>
<evidence type="ECO:0000313" key="1">
    <source>
        <dbReference type="EMBL" id="RFZ90312.1"/>
    </source>
</evidence>
<protein>
    <submittedName>
        <fullName evidence="1">YtxH domain-containing protein</fullName>
    </submittedName>
</protein>
<name>A0A372NMY8_9SPHI</name>
<organism evidence="1 2">
    <name type="scientific">Mucilaginibacter conchicola</name>
    <dbReference type="NCBI Taxonomy" id="2303333"/>
    <lineage>
        <taxon>Bacteria</taxon>
        <taxon>Pseudomonadati</taxon>
        <taxon>Bacteroidota</taxon>
        <taxon>Sphingobacteriia</taxon>
        <taxon>Sphingobacteriales</taxon>
        <taxon>Sphingobacteriaceae</taxon>
        <taxon>Mucilaginibacter</taxon>
    </lineage>
</organism>
<dbReference type="Proteomes" id="UP000264217">
    <property type="component" value="Unassembled WGS sequence"/>
</dbReference>
<accession>A0A372NMY8</accession>
<comment type="caution">
    <text evidence="1">The sequence shown here is derived from an EMBL/GenBank/DDBJ whole genome shotgun (WGS) entry which is preliminary data.</text>
</comment>
<dbReference type="AlphaFoldDB" id="A0A372NMY8"/>
<gene>
    <name evidence="1" type="ORF">D0C36_21170</name>
</gene>
<dbReference type="RefSeq" id="WP_117393726.1">
    <property type="nucleotide sequence ID" value="NZ_QWDC01000004.1"/>
</dbReference>
<dbReference type="EMBL" id="QWDC01000004">
    <property type="protein sequence ID" value="RFZ90312.1"/>
    <property type="molecule type" value="Genomic_DNA"/>
</dbReference>